<keyword evidence="3" id="KW-1185">Reference proteome</keyword>
<evidence type="ECO:0000313" key="3">
    <source>
        <dbReference type="Proteomes" id="UP001138500"/>
    </source>
</evidence>
<dbReference type="GO" id="GO:0032259">
    <property type="term" value="P:methylation"/>
    <property type="evidence" value="ECO:0007669"/>
    <property type="project" value="UniProtKB-KW"/>
</dbReference>
<dbReference type="InterPro" id="IPR058645">
    <property type="entry name" value="NTF2-like_dom_7"/>
</dbReference>
<dbReference type="EMBL" id="RIBY02000990">
    <property type="protein sequence ID" value="KAH9834695.1"/>
    <property type="molecule type" value="Genomic_DNA"/>
</dbReference>
<reference evidence="2 3" key="2">
    <citation type="journal article" date="2021" name="Curr. Genet.">
        <title>Genetic response to nitrogen starvation in the aggressive Eucalyptus foliar pathogen Teratosphaeria destructans.</title>
        <authorList>
            <person name="Havenga M."/>
            <person name="Wingfield B.D."/>
            <person name="Wingfield M.J."/>
            <person name="Dreyer L.L."/>
            <person name="Roets F."/>
            <person name="Aylward J."/>
        </authorList>
    </citation>
    <scope>NUCLEOTIDE SEQUENCE [LARGE SCALE GENOMIC DNA]</scope>
    <source>
        <strain evidence="2">CMW44962</strain>
    </source>
</reference>
<organism evidence="2 3">
    <name type="scientific">Teratosphaeria destructans</name>
    <dbReference type="NCBI Taxonomy" id="418781"/>
    <lineage>
        <taxon>Eukaryota</taxon>
        <taxon>Fungi</taxon>
        <taxon>Dikarya</taxon>
        <taxon>Ascomycota</taxon>
        <taxon>Pezizomycotina</taxon>
        <taxon>Dothideomycetes</taxon>
        <taxon>Dothideomycetidae</taxon>
        <taxon>Mycosphaerellales</taxon>
        <taxon>Teratosphaeriaceae</taxon>
        <taxon>Teratosphaeria</taxon>
    </lineage>
</organism>
<reference evidence="2 3" key="1">
    <citation type="journal article" date="2018" name="IMA Fungus">
        <title>IMA Genome-F 10: Nine draft genome sequences of Claviceps purpurea s.lat., including C. arundinis, C. humidiphila, and C. cf. spartinae, pseudomolecules for the pitch canker pathogen Fusarium circinatum, draft genome of Davidsoniella eucalypti, Grosmannia galeiformis, Quambalaria eucalypti, and Teratosphaeria destructans.</title>
        <authorList>
            <person name="Wingfield B.D."/>
            <person name="Liu M."/>
            <person name="Nguyen H.D."/>
            <person name="Lane F.A."/>
            <person name="Morgan S.W."/>
            <person name="De Vos L."/>
            <person name="Wilken P.M."/>
            <person name="Duong T.A."/>
            <person name="Aylward J."/>
            <person name="Coetzee M.P."/>
            <person name="Dadej K."/>
            <person name="De Beer Z.W."/>
            <person name="Findlay W."/>
            <person name="Havenga M."/>
            <person name="Kolarik M."/>
            <person name="Menzies J.G."/>
            <person name="Naidoo K."/>
            <person name="Pochopski O."/>
            <person name="Shoukouhi P."/>
            <person name="Santana Q.C."/>
            <person name="Seifert K.A."/>
            <person name="Soal N."/>
            <person name="Steenkamp E.T."/>
            <person name="Tatham C.T."/>
            <person name="van der Nest M.A."/>
            <person name="Wingfield M.J."/>
        </authorList>
    </citation>
    <scope>NUCLEOTIDE SEQUENCE [LARGE SCALE GENOMIC DNA]</scope>
    <source>
        <strain evidence="2">CMW44962</strain>
    </source>
</reference>
<accession>A0A9W7SW26</accession>
<keyword evidence="2" id="KW-0489">Methyltransferase</keyword>
<keyword evidence="2" id="KW-0808">Transferase</keyword>
<comment type="caution">
    <text evidence="2">The sequence shown here is derived from an EMBL/GenBank/DDBJ whole genome shotgun (WGS) entry which is preliminary data.</text>
</comment>
<dbReference type="Proteomes" id="UP001138500">
    <property type="component" value="Unassembled WGS sequence"/>
</dbReference>
<sequence length="162" mass="17827">LGATTFASRAAFEAGQGAQPAIPFEQLNLWYNCDNVFLRWRSTMSPEIVTGIIILETTKADASSAQPWLIDTVYSEFNSGAWLVDLGVFTPSNCSTGARRCSGRERFGDGDGGMPNLCSAPLRGTQLPLILLFDRRFWDAWKDVDRLGWALAWMLGGGSSIW</sequence>
<proteinExistence type="predicted"/>
<name>A0A9W7SW26_9PEZI</name>
<dbReference type="Pfam" id="PF26534">
    <property type="entry name" value="NTF2_7"/>
    <property type="match status" value="1"/>
</dbReference>
<dbReference type="OrthoDB" id="5596743at2759"/>
<evidence type="ECO:0000313" key="2">
    <source>
        <dbReference type="EMBL" id="KAH9834695.1"/>
    </source>
</evidence>
<dbReference type="AlphaFoldDB" id="A0A9W7SW26"/>
<gene>
    <name evidence="2" type="ORF">Tdes44962_MAKER08652</name>
</gene>
<dbReference type="GO" id="GO:0008168">
    <property type="term" value="F:methyltransferase activity"/>
    <property type="evidence" value="ECO:0007669"/>
    <property type="project" value="UniProtKB-KW"/>
</dbReference>
<protein>
    <submittedName>
        <fullName evidence="2">S-adenosyl-L-methionine-dependent methyltransferase</fullName>
    </submittedName>
</protein>
<feature type="non-terminal residue" evidence="2">
    <location>
        <position position="1"/>
    </location>
</feature>
<evidence type="ECO:0000259" key="1">
    <source>
        <dbReference type="Pfam" id="PF26534"/>
    </source>
</evidence>
<feature type="domain" description="NTF2-like" evidence="1">
    <location>
        <begin position="1"/>
        <end position="88"/>
    </location>
</feature>